<protein>
    <recommendedName>
        <fullName evidence="4">Myb-like domain-containing protein</fullName>
    </recommendedName>
</protein>
<evidence type="ECO:0000313" key="3">
    <source>
        <dbReference type="Proteomes" id="UP000030651"/>
    </source>
</evidence>
<reference evidence="3" key="1">
    <citation type="journal article" date="2015" name="BMC Genomics">
        <title>Genomic and transcriptomic analysis of the endophytic fungus Pestalotiopsis fici reveals its lifestyle and high potential for synthesis of natural products.</title>
        <authorList>
            <person name="Wang X."/>
            <person name="Zhang X."/>
            <person name="Liu L."/>
            <person name="Xiang M."/>
            <person name="Wang W."/>
            <person name="Sun X."/>
            <person name="Che Y."/>
            <person name="Guo L."/>
            <person name="Liu G."/>
            <person name="Guo L."/>
            <person name="Wang C."/>
            <person name="Yin W.B."/>
            <person name="Stadler M."/>
            <person name="Zhang X."/>
            <person name="Liu X."/>
        </authorList>
    </citation>
    <scope>NUCLEOTIDE SEQUENCE [LARGE SCALE GENOMIC DNA]</scope>
    <source>
        <strain evidence="3">W106-1 / CGMCC3.15140</strain>
    </source>
</reference>
<gene>
    <name evidence="2" type="ORF">PFICI_07645</name>
</gene>
<sequence>MADDDKDNARDASADPIRDNSQWTTDQDGAICKLKKDGLTWAAIAMSVGRKKNLVRQRFQFIRSQIEAAGLDTDSIGENWAEDMRRQGQEIPSPEKPIASSPPDEVVVVAEENKEDDQEQNKKIASPLQTAIDLTQALDECVKVVKQQAKQPVHARGGGGKKKKKKNNNKSSTSATPESGQIKLSGRVIERNGVRFAELANSSDSDSDSSGIGSTDSDDDFDHEAEREEQKRFVYHDYWSELYPEQKTYSPDRHWTEGDCKVLAVIEAKDEALKFKRMQADFFNATGRMVSEEVIKYKMQQAK</sequence>
<evidence type="ECO:0000313" key="2">
    <source>
        <dbReference type="EMBL" id="ETS80116.1"/>
    </source>
</evidence>
<proteinExistence type="predicted"/>
<dbReference type="KEGG" id="pfy:PFICI_07645"/>
<organism evidence="2 3">
    <name type="scientific">Pestalotiopsis fici (strain W106-1 / CGMCC3.15140)</name>
    <dbReference type="NCBI Taxonomy" id="1229662"/>
    <lineage>
        <taxon>Eukaryota</taxon>
        <taxon>Fungi</taxon>
        <taxon>Dikarya</taxon>
        <taxon>Ascomycota</taxon>
        <taxon>Pezizomycotina</taxon>
        <taxon>Sordariomycetes</taxon>
        <taxon>Xylariomycetidae</taxon>
        <taxon>Amphisphaeriales</taxon>
        <taxon>Sporocadaceae</taxon>
        <taxon>Pestalotiopsis</taxon>
    </lineage>
</organism>
<feature type="region of interest" description="Disordered" evidence="1">
    <location>
        <begin position="147"/>
        <end position="227"/>
    </location>
</feature>
<dbReference type="EMBL" id="KI912113">
    <property type="protein sequence ID" value="ETS80116.1"/>
    <property type="molecule type" value="Genomic_DNA"/>
</dbReference>
<feature type="region of interest" description="Disordered" evidence="1">
    <location>
        <begin position="84"/>
        <end position="125"/>
    </location>
</feature>
<dbReference type="AlphaFoldDB" id="W3X4L4"/>
<dbReference type="InParanoid" id="W3X4L4"/>
<feature type="compositionally biased region" description="Low complexity" evidence="1">
    <location>
        <begin position="202"/>
        <end position="215"/>
    </location>
</feature>
<dbReference type="Proteomes" id="UP000030651">
    <property type="component" value="Unassembled WGS sequence"/>
</dbReference>
<dbReference type="OrthoDB" id="5154006at2759"/>
<accession>W3X4L4</accession>
<dbReference type="HOGENOM" id="CLU_918624_0_0_1"/>
<keyword evidence="3" id="KW-1185">Reference proteome</keyword>
<dbReference type="RefSeq" id="XP_007834417.1">
    <property type="nucleotide sequence ID" value="XM_007836226.1"/>
</dbReference>
<evidence type="ECO:0000256" key="1">
    <source>
        <dbReference type="SAM" id="MobiDB-lite"/>
    </source>
</evidence>
<feature type="compositionally biased region" description="Basic and acidic residues" evidence="1">
    <location>
        <begin position="7"/>
        <end position="18"/>
    </location>
</feature>
<feature type="region of interest" description="Disordered" evidence="1">
    <location>
        <begin position="1"/>
        <end position="29"/>
    </location>
</feature>
<name>W3X4L4_PESFW</name>
<dbReference type="eggNOG" id="ENOG502QQEE">
    <property type="taxonomic scope" value="Eukaryota"/>
</dbReference>
<feature type="compositionally biased region" description="Basic residues" evidence="1">
    <location>
        <begin position="159"/>
        <end position="168"/>
    </location>
</feature>
<evidence type="ECO:0008006" key="4">
    <source>
        <dbReference type="Google" id="ProtNLM"/>
    </source>
</evidence>
<dbReference type="GeneID" id="19272658"/>
<dbReference type="OMA" id="YDALHTH"/>